<evidence type="ECO:0000256" key="1">
    <source>
        <dbReference type="SAM" id="MobiDB-lite"/>
    </source>
</evidence>
<proteinExistence type="predicted"/>
<evidence type="ECO:0000313" key="2">
    <source>
        <dbReference type="Proteomes" id="UP000046392"/>
    </source>
</evidence>
<reference evidence="3" key="1">
    <citation type="submission" date="2017-02" db="UniProtKB">
        <authorList>
            <consortium name="WormBaseParasite"/>
        </authorList>
    </citation>
    <scope>IDENTIFICATION</scope>
</reference>
<organism evidence="2 3">
    <name type="scientific">Strongyloides papillosus</name>
    <name type="common">Intestinal threadworm</name>
    <dbReference type="NCBI Taxonomy" id="174720"/>
    <lineage>
        <taxon>Eukaryota</taxon>
        <taxon>Metazoa</taxon>
        <taxon>Ecdysozoa</taxon>
        <taxon>Nematoda</taxon>
        <taxon>Chromadorea</taxon>
        <taxon>Rhabditida</taxon>
        <taxon>Tylenchina</taxon>
        <taxon>Panagrolaimomorpha</taxon>
        <taxon>Strongyloidoidea</taxon>
        <taxon>Strongyloididae</taxon>
        <taxon>Strongyloides</taxon>
    </lineage>
</organism>
<keyword evidence="2" id="KW-1185">Reference proteome</keyword>
<feature type="region of interest" description="Disordered" evidence="1">
    <location>
        <begin position="1"/>
        <end position="28"/>
    </location>
</feature>
<dbReference type="AlphaFoldDB" id="A0A0N5BRJ8"/>
<dbReference type="WBParaSite" id="SPAL_0000849700.1">
    <property type="protein sequence ID" value="SPAL_0000849700.1"/>
    <property type="gene ID" value="SPAL_0000849700"/>
</dbReference>
<name>A0A0N5BRJ8_STREA</name>
<evidence type="ECO:0000313" key="3">
    <source>
        <dbReference type="WBParaSite" id="SPAL_0000849700.1"/>
    </source>
</evidence>
<accession>A0A0N5BRJ8</accession>
<dbReference type="Proteomes" id="UP000046392">
    <property type="component" value="Unplaced"/>
</dbReference>
<protein>
    <submittedName>
        <fullName evidence="3">SAM-dependent methyltransferase</fullName>
    </submittedName>
</protein>
<sequence>MNSDVGAAFRHRKSPADVGADIGKPADV</sequence>